<accession>A0A1B8YB67</accession>
<evidence type="ECO:0000313" key="2">
    <source>
        <dbReference type="Proteomes" id="UP000092665"/>
    </source>
</evidence>
<dbReference type="Proteomes" id="UP000092665">
    <property type="component" value="Unassembled WGS sequence"/>
</dbReference>
<dbReference type="CDD" id="cd14744">
    <property type="entry name" value="PAAR_CT_2"/>
    <property type="match status" value="1"/>
</dbReference>
<dbReference type="RefSeq" id="WP_065392398.1">
    <property type="nucleotide sequence ID" value="NZ_CAWMQN010000104.1"/>
</dbReference>
<protein>
    <recommendedName>
        <fullName evidence="3">PAAR motif protein</fullName>
    </recommendedName>
</protein>
<proteinExistence type="predicted"/>
<keyword evidence="2" id="KW-1185">Reference proteome</keyword>
<evidence type="ECO:0008006" key="3">
    <source>
        <dbReference type="Google" id="ProtNLM"/>
    </source>
</evidence>
<sequence length="90" mass="9298">MLKNIIRHGDKTSHGGSVLAGDERFQVLGKGVARINDPVSCPMCGGHQSIAEGTSSVVGTNQQGLALEGMKTSCGAVLIASQTFSQIKTL</sequence>
<reference evidence="2" key="1">
    <citation type="submission" date="2015-11" db="EMBL/GenBank/DDBJ databases">
        <authorList>
            <person name="Tobias N.J."/>
            <person name="Mishra B."/>
            <person name="Gupta D.K."/>
            <person name="Thines M."/>
            <person name="Stinear T.P."/>
            <person name="Bode H.B."/>
        </authorList>
    </citation>
    <scope>NUCLEOTIDE SEQUENCE [LARGE SCALE GENOMIC DNA]</scope>
    <source>
        <strain evidence="2">PB45.5</strain>
    </source>
</reference>
<organism evidence="1 2">
    <name type="scientific">Photorhabdus namnaonensis</name>
    <dbReference type="NCBI Taxonomy" id="1851568"/>
    <lineage>
        <taxon>Bacteria</taxon>
        <taxon>Pseudomonadati</taxon>
        <taxon>Pseudomonadota</taxon>
        <taxon>Gammaproteobacteria</taxon>
        <taxon>Enterobacterales</taxon>
        <taxon>Morganellaceae</taxon>
        <taxon>Photorhabdus</taxon>
    </lineage>
</organism>
<dbReference type="EMBL" id="LOIC01000104">
    <property type="protein sequence ID" value="OCA52360.1"/>
    <property type="molecule type" value="Genomic_DNA"/>
</dbReference>
<evidence type="ECO:0000313" key="1">
    <source>
        <dbReference type="EMBL" id="OCA52360.1"/>
    </source>
</evidence>
<dbReference type="PATRIC" id="fig|29488.15.peg.5105"/>
<dbReference type="AlphaFoldDB" id="A0A1B8YB67"/>
<dbReference type="Gene3D" id="2.60.200.60">
    <property type="match status" value="1"/>
</dbReference>
<name>A0A1B8YB67_9GAMM</name>
<comment type="caution">
    <text evidence="1">The sequence shown here is derived from an EMBL/GenBank/DDBJ whole genome shotgun (WGS) entry which is preliminary data.</text>
</comment>
<dbReference type="Pfam" id="PF05488">
    <property type="entry name" value="PAAR_motif"/>
    <property type="match status" value="1"/>
</dbReference>
<gene>
    <name evidence="1" type="ORF">Phpb_04645</name>
</gene>
<dbReference type="InterPro" id="IPR008727">
    <property type="entry name" value="PAAR_motif"/>
</dbReference>